<reference evidence="3" key="1">
    <citation type="submission" date="2020-07" db="EMBL/GenBank/DDBJ databases">
        <authorList>
            <person name="Partida-Martinez L."/>
            <person name="Huntemann M."/>
            <person name="Clum A."/>
            <person name="Wang J."/>
            <person name="Palaniappan K."/>
            <person name="Ritter S."/>
            <person name="Chen I.-M."/>
            <person name="Stamatis D."/>
            <person name="Reddy T."/>
            <person name="O'Malley R."/>
            <person name="Daum C."/>
            <person name="Shapiro N."/>
            <person name="Ivanova N."/>
            <person name="Kyrpides N."/>
            <person name="Woyke T."/>
        </authorList>
    </citation>
    <scope>NUCLEOTIDE SEQUENCE [LARGE SCALE GENOMIC DNA]</scope>
    <source>
        <strain evidence="3">AT2.8</strain>
    </source>
</reference>
<evidence type="ECO:0000313" key="2">
    <source>
        <dbReference type="EMBL" id="NYE06644.1"/>
    </source>
</evidence>
<proteinExistence type="predicted"/>
<organism evidence="2 3">
    <name type="scientific">Neobacillus niacini</name>
    <dbReference type="NCBI Taxonomy" id="86668"/>
    <lineage>
        <taxon>Bacteria</taxon>
        <taxon>Bacillati</taxon>
        <taxon>Bacillota</taxon>
        <taxon>Bacilli</taxon>
        <taxon>Bacillales</taxon>
        <taxon>Bacillaceae</taxon>
        <taxon>Neobacillus</taxon>
    </lineage>
</organism>
<evidence type="ECO:0000256" key="1">
    <source>
        <dbReference type="SAM" id="Phobius"/>
    </source>
</evidence>
<dbReference type="EMBL" id="JACCBX010000007">
    <property type="protein sequence ID" value="NYE06644.1"/>
    <property type="molecule type" value="Genomic_DNA"/>
</dbReference>
<protein>
    <submittedName>
        <fullName evidence="2">Uncharacterized protein</fullName>
    </submittedName>
</protein>
<comment type="caution">
    <text evidence="2">The sequence shown here is derived from an EMBL/GenBank/DDBJ whole genome shotgun (WGS) entry which is preliminary data.</text>
</comment>
<gene>
    <name evidence="2" type="ORF">F4694_003424</name>
</gene>
<keyword evidence="1" id="KW-0812">Transmembrane</keyword>
<evidence type="ECO:0000313" key="3">
    <source>
        <dbReference type="Proteomes" id="UP000548423"/>
    </source>
</evidence>
<reference evidence="3" key="2">
    <citation type="submission" date="2020-08" db="EMBL/GenBank/DDBJ databases">
        <title>The Agave Microbiome: Exploring the role of microbial communities in plant adaptations to desert environments.</title>
        <authorList>
            <person name="Partida-Martinez L.P."/>
        </authorList>
    </citation>
    <scope>NUCLEOTIDE SEQUENCE [LARGE SCALE GENOMIC DNA]</scope>
    <source>
        <strain evidence="3">AT2.8</strain>
    </source>
</reference>
<keyword evidence="1" id="KW-0472">Membrane</keyword>
<accession>A0A852THM9</accession>
<feature type="transmembrane region" description="Helical" evidence="1">
    <location>
        <begin position="27"/>
        <end position="45"/>
    </location>
</feature>
<sequence>MYYHLFAALLFFGISLTIPTIPETYMVAVLLSGFIALLIFLKNLYQQVNNKFLIQARKAETENSINLSSFTGTFVMIRNEESPLSDEFTFMIFHDGSIEIPLFCRNHCVIQKAAHSKNELIVYYKDYILINVEEIEKTPNR</sequence>
<keyword evidence="1" id="KW-1133">Transmembrane helix</keyword>
<name>A0A852THM9_9BACI</name>
<dbReference type="AlphaFoldDB" id="A0A852THM9"/>
<dbReference type="Proteomes" id="UP000548423">
    <property type="component" value="Unassembled WGS sequence"/>
</dbReference>